<sequence length="127" mass="13331">MFLFSSHSLRFAVGCAACCLMFSLGLGAGYPRGSLVCGASTILLGLTLFCCSGLCVDSARILPALSDTTTSGSPCVVKSCLKFEIATADDVVGTGRTSNHLEYESTTTRNVLPWHGPAKSICKRHHG</sequence>
<dbReference type="EMBL" id="JYDL01000001">
    <property type="protein sequence ID" value="KRX27963.1"/>
    <property type="molecule type" value="Genomic_DNA"/>
</dbReference>
<accession>A0A0V0SMB6</accession>
<name>A0A0V0SMB6_9BILA</name>
<dbReference type="Proteomes" id="UP000054630">
    <property type="component" value="Unassembled WGS sequence"/>
</dbReference>
<protein>
    <submittedName>
        <fullName evidence="2">Uncharacterized protein</fullName>
    </submittedName>
</protein>
<dbReference type="AlphaFoldDB" id="A0A0V0SMB6"/>
<evidence type="ECO:0000313" key="2">
    <source>
        <dbReference type="EMBL" id="KRX28000.1"/>
    </source>
</evidence>
<dbReference type="EMBL" id="JYDL01000001">
    <property type="protein sequence ID" value="KRX28000.1"/>
    <property type="molecule type" value="Genomic_DNA"/>
</dbReference>
<reference evidence="2 3" key="1">
    <citation type="submission" date="2015-01" db="EMBL/GenBank/DDBJ databases">
        <title>Evolution of Trichinella species and genotypes.</title>
        <authorList>
            <person name="Korhonen P.K."/>
            <person name="Edoardo P."/>
            <person name="Giuseppe L.R."/>
            <person name="Gasser R.B."/>
        </authorList>
    </citation>
    <scope>NUCLEOTIDE SEQUENCE [LARGE SCALE GENOMIC DNA]</scope>
    <source>
        <strain evidence="2">ISS37</strain>
    </source>
</reference>
<comment type="caution">
    <text evidence="2">The sequence shown here is derived from an EMBL/GenBank/DDBJ whole genome shotgun (WGS) entry which is preliminary data.</text>
</comment>
<evidence type="ECO:0000313" key="3">
    <source>
        <dbReference type="Proteomes" id="UP000054630"/>
    </source>
</evidence>
<keyword evidence="3" id="KW-1185">Reference proteome</keyword>
<evidence type="ECO:0000313" key="1">
    <source>
        <dbReference type="EMBL" id="KRX27963.1"/>
    </source>
</evidence>
<proteinExistence type="predicted"/>
<organism evidence="2 3">
    <name type="scientific">Trichinella nelsoni</name>
    <dbReference type="NCBI Taxonomy" id="6336"/>
    <lineage>
        <taxon>Eukaryota</taxon>
        <taxon>Metazoa</taxon>
        <taxon>Ecdysozoa</taxon>
        <taxon>Nematoda</taxon>
        <taxon>Enoplea</taxon>
        <taxon>Dorylaimia</taxon>
        <taxon>Trichinellida</taxon>
        <taxon>Trichinellidae</taxon>
        <taxon>Trichinella</taxon>
    </lineage>
</organism>
<gene>
    <name evidence="1" type="ORF">T07_12012</name>
    <name evidence="2" type="ORF">T07_1397</name>
</gene>